<evidence type="ECO:0000256" key="1">
    <source>
        <dbReference type="ARBA" id="ARBA00023002"/>
    </source>
</evidence>
<organism evidence="4">
    <name type="scientific">hydrothermal vent metagenome</name>
    <dbReference type="NCBI Taxonomy" id="652676"/>
    <lineage>
        <taxon>unclassified sequences</taxon>
        <taxon>metagenomes</taxon>
        <taxon>ecological metagenomes</taxon>
    </lineage>
</organism>
<dbReference type="GO" id="GO:0050661">
    <property type="term" value="F:NADP binding"/>
    <property type="evidence" value="ECO:0007669"/>
    <property type="project" value="InterPro"/>
</dbReference>
<dbReference type="PIRSF" id="PIRSF000103">
    <property type="entry name" value="HIBADH"/>
    <property type="match status" value="1"/>
</dbReference>
<proteinExistence type="predicted"/>
<dbReference type="EMBL" id="UOEC01000151">
    <property type="protein sequence ID" value="VAV97883.1"/>
    <property type="molecule type" value="Genomic_DNA"/>
</dbReference>
<dbReference type="SUPFAM" id="SSF48179">
    <property type="entry name" value="6-phosphogluconate dehydrogenase C-terminal domain-like"/>
    <property type="match status" value="1"/>
</dbReference>
<sequence length="290" mass="30615">MSKVAIIGFGEAGQAFVEGWGQGRDFDIAAYDINLEKLAICQAVGITGCATAGEAIENADAVLSLVTADQAHLAALSTAGHIAPDAFFFDGNSCAPDTKKKSAQVIDAAGGRYIDMAIIAPVHPALNKVPVLLSGDYVEAAHKVIAQLGLSAKHIKGPVGTASAIKMTRSVMMKGLEALMLECVLAGRKAGVEDIVLDSLEATYPGFGWKERAAYMIERVATHGIRRAAEMREVAITVDDLGLNGTMAHATVDWQQTIGDLGLDTSGFEQKNHKELADILLKELAKGTKR</sequence>
<dbReference type="InterPro" id="IPR036291">
    <property type="entry name" value="NAD(P)-bd_dom_sf"/>
</dbReference>
<dbReference type="InterPro" id="IPR015815">
    <property type="entry name" value="HIBADH-related"/>
</dbReference>
<dbReference type="Pfam" id="PF09130">
    <property type="entry name" value="DUF1932"/>
    <property type="match status" value="1"/>
</dbReference>
<gene>
    <name evidence="4" type="ORF">MNBD_ALPHA08-45</name>
</gene>
<reference evidence="4" key="1">
    <citation type="submission" date="2018-06" db="EMBL/GenBank/DDBJ databases">
        <authorList>
            <person name="Zhirakovskaya E."/>
        </authorList>
    </citation>
    <scope>NUCLEOTIDE SEQUENCE</scope>
</reference>
<name>A0A3B0SN83_9ZZZZ</name>
<evidence type="ECO:0000313" key="4">
    <source>
        <dbReference type="EMBL" id="VAV97883.1"/>
    </source>
</evidence>
<protein>
    <submittedName>
        <fullName evidence="4">3-hydroxyisobutyrate dehydrogenase and related beta-hydroxyacid dehydrogenases</fullName>
    </submittedName>
</protein>
<dbReference type="Gene3D" id="1.10.1040.10">
    <property type="entry name" value="N-(1-d-carboxylethyl)-l-norvaline Dehydrogenase, domain 2"/>
    <property type="match status" value="1"/>
</dbReference>
<dbReference type="InterPro" id="IPR013328">
    <property type="entry name" value="6PGD_dom2"/>
</dbReference>
<feature type="domain" description="6-phosphogluconate dehydrogenase NADP-binding" evidence="2">
    <location>
        <begin position="3"/>
        <end position="136"/>
    </location>
</feature>
<dbReference type="Pfam" id="PF03446">
    <property type="entry name" value="NAD_binding_2"/>
    <property type="match status" value="1"/>
</dbReference>
<dbReference type="GO" id="GO:0016491">
    <property type="term" value="F:oxidoreductase activity"/>
    <property type="evidence" value="ECO:0007669"/>
    <property type="project" value="UniProtKB-KW"/>
</dbReference>
<dbReference type="InterPro" id="IPR008927">
    <property type="entry name" value="6-PGluconate_DH-like_C_sf"/>
</dbReference>
<feature type="domain" description="Phosphogluconate dehydrogenase NAD-binding putative C-terminal" evidence="3">
    <location>
        <begin position="188"/>
        <end position="257"/>
    </location>
</feature>
<evidence type="ECO:0000259" key="2">
    <source>
        <dbReference type="Pfam" id="PF03446"/>
    </source>
</evidence>
<dbReference type="Gene3D" id="3.40.50.720">
    <property type="entry name" value="NAD(P)-binding Rossmann-like Domain"/>
    <property type="match status" value="1"/>
</dbReference>
<evidence type="ECO:0000259" key="3">
    <source>
        <dbReference type="Pfam" id="PF09130"/>
    </source>
</evidence>
<dbReference type="SUPFAM" id="SSF51735">
    <property type="entry name" value="NAD(P)-binding Rossmann-fold domains"/>
    <property type="match status" value="1"/>
</dbReference>
<dbReference type="AlphaFoldDB" id="A0A3B0SN83"/>
<accession>A0A3B0SN83</accession>
<dbReference type="InterPro" id="IPR015814">
    <property type="entry name" value="Pgluconate_DH_NAD-bd_C"/>
</dbReference>
<keyword evidence="1" id="KW-0560">Oxidoreductase</keyword>
<dbReference type="InterPro" id="IPR006115">
    <property type="entry name" value="6PGDH_NADP-bd"/>
</dbReference>